<dbReference type="Pfam" id="PF13174">
    <property type="entry name" value="TPR_6"/>
    <property type="match status" value="1"/>
</dbReference>
<dbReference type="EMBL" id="VHSG01000005">
    <property type="protein sequence ID" value="TQV84621.1"/>
    <property type="molecule type" value="Genomic_DNA"/>
</dbReference>
<dbReference type="Proteomes" id="UP000319732">
    <property type="component" value="Unassembled WGS sequence"/>
</dbReference>
<evidence type="ECO:0000313" key="2">
    <source>
        <dbReference type="EMBL" id="TQV84621.1"/>
    </source>
</evidence>
<dbReference type="OrthoDB" id="7559170at2"/>
<accession>A0A545U572</accession>
<keyword evidence="1" id="KW-1133">Transmembrane helix</keyword>
<keyword evidence="1" id="KW-0472">Membrane</keyword>
<sequence>MPLFILTIVLQVACAVHAVRTGRDNKWLYFIVLAPMIGCVAYILAEVLPELRHSRTARRANRFVIDKLDPDRQLRESTDRLQVSNNVDNVIEFAEQCVEKGHYDEAIQAYRDAMHGLFEFDPKLMLGLARAQFAASHFADTVTTLDQLIEQHPEFKSADGHLLYARAQESLGEVDRALHEYETLAQYYPGPEAKCRYALLLKRQGKLSLAASLFEDIKLTARRSPKHYSRLHKQWIDIARRET</sequence>
<evidence type="ECO:0000256" key="1">
    <source>
        <dbReference type="SAM" id="Phobius"/>
    </source>
</evidence>
<proteinExistence type="predicted"/>
<dbReference type="PIRSF" id="PIRSF030959">
    <property type="entry name" value="UCP030959"/>
    <property type="match status" value="1"/>
</dbReference>
<dbReference type="InterPro" id="IPR019734">
    <property type="entry name" value="TPR_rpt"/>
</dbReference>
<dbReference type="SUPFAM" id="SSF48452">
    <property type="entry name" value="TPR-like"/>
    <property type="match status" value="1"/>
</dbReference>
<protein>
    <submittedName>
        <fullName evidence="2">Tetratricopeptide repeat protein</fullName>
    </submittedName>
</protein>
<gene>
    <name evidence="2" type="ORF">FKG94_03610</name>
</gene>
<dbReference type="Gene3D" id="1.25.40.10">
    <property type="entry name" value="Tetratricopeptide repeat domain"/>
    <property type="match status" value="1"/>
</dbReference>
<evidence type="ECO:0000313" key="3">
    <source>
        <dbReference type="Proteomes" id="UP000319732"/>
    </source>
</evidence>
<dbReference type="InterPro" id="IPR014562">
    <property type="entry name" value="UCP030959_TPR_rpt-cont"/>
</dbReference>
<name>A0A545U572_9GAMM</name>
<dbReference type="RefSeq" id="WP_142902827.1">
    <property type="nucleotide sequence ID" value="NZ_ML660088.1"/>
</dbReference>
<feature type="transmembrane region" description="Helical" evidence="1">
    <location>
        <begin position="28"/>
        <end position="49"/>
    </location>
</feature>
<comment type="caution">
    <text evidence="2">The sequence shown here is derived from an EMBL/GenBank/DDBJ whole genome shotgun (WGS) entry which is preliminary data.</text>
</comment>
<dbReference type="InterPro" id="IPR011990">
    <property type="entry name" value="TPR-like_helical_dom_sf"/>
</dbReference>
<organism evidence="2 3">
    <name type="scientific">Exilibacterium tricleocarpae</name>
    <dbReference type="NCBI Taxonomy" id="2591008"/>
    <lineage>
        <taxon>Bacteria</taxon>
        <taxon>Pseudomonadati</taxon>
        <taxon>Pseudomonadota</taxon>
        <taxon>Gammaproteobacteria</taxon>
        <taxon>Cellvibrionales</taxon>
        <taxon>Cellvibrionaceae</taxon>
        <taxon>Exilibacterium</taxon>
    </lineage>
</organism>
<dbReference type="Pfam" id="PF13432">
    <property type="entry name" value="TPR_16"/>
    <property type="match status" value="1"/>
</dbReference>
<reference evidence="2 3" key="1">
    <citation type="submission" date="2019-06" db="EMBL/GenBank/DDBJ databases">
        <title>Whole genome sequence for Cellvibrionaceae sp. R142.</title>
        <authorList>
            <person name="Wang G."/>
        </authorList>
    </citation>
    <scope>NUCLEOTIDE SEQUENCE [LARGE SCALE GENOMIC DNA]</scope>
    <source>
        <strain evidence="2 3">R142</strain>
    </source>
</reference>
<keyword evidence="3" id="KW-1185">Reference proteome</keyword>
<keyword evidence="1" id="KW-0812">Transmembrane</keyword>
<dbReference type="AlphaFoldDB" id="A0A545U572"/>